<dbReference type="AlphaFoldDB" id="A0A2Y9KWK6"/>
<name>A0A2Y9KWK6_ENHLU</name>
<dbReference type="GeneID" id="111158117"/>
<dbReference type="PROSITE" id="PS50127">
    <property type="entry name" value="UBC_2"/>
    <property type="match status" value="1"/>
</dbReference>
<organism evidence="2 3">
    <name type="scientific">Enhydra lutris kenyoni</name>
    <name type="common">northern sea otter</name>
    <dbReference type="NCBI Taxonomy" id="391180"/>
    <lineage>
        <taxon>Eukaryota</taxon>
        <taxon>Metazoa</taxon>
        <taxon>Chordata</taxon>
        <taxon>Craniata</taxon>
        <taxon>Vertebrata</taxon>
        <taxon>Euteleostomi</taxon>
        <taxon>Mammalia</taxon>
        <taxon>Eutheria</taxon>
        <taxon>Laurasiatheria</taxon>
        <taxon>Carnivora</taxon>
        <taxon>Caniformia</taxon>
        <taxon>Musteloidea</taxon>
        <taxon>Mustelidae</taxon>
        <taxon>Lutrinae</taxon>
        <taxon>Enhydra</taxon>
    </lineage>
</organism>
<evidence type="ECO:0000313" key="2">
    <source>
        <dbReference type="Proteomes" id="UP000248482"/>
    </source>
</evidence>
<dbReference type="SUPFAM" id="SSF54495">
    <property type="entry name" value="UBC-like"/>
    <property type="match status" value="1"/>
</dbReference>
<dbReference type="Proteomes" id="UP000248482">
    <property type="component" value="Unplaced"/>
</dbReference>
<dbReference type="RefSeq" id="XP_022375684.1">
    <property type="nucleotide sequence ID" value="XM_022519976.1"/>
</dbReference>
<feature type="domain" description="UBC core" evidence="1">
    <location>
        <begin position="3"/>
        <end position="132"/>
    </location>
</feature>
<reference evidence="3" key="1">
    <citation type="submission" date="2025-08" db="UniProtKB">
        <authorList>
            <consortium name="RefSeq"/>
        </authorList>
    </citation>
    <scope>IDENTIFICATION</scope>
    <source>
        <tissue evidence="3">Blood</tissue>
    </source>
</reference>
<dbReference type="Gene3D" id="3.10.110.10">
    <property type="entry name" value="Ubiquitin Conjugating Enzyme"/>
    <property type="match status" value="1"/>
</dbReference>
<keyword evidence="2" id="KW-1185">Reference proteome</keyword>
<dbReference type="SMART" id="SM00212">
    <property type="entry name" value="UBCc"/>
    <property type="match status" value="1"/>
</dbReference>
<dbReference type="OrthoDB" id="7851174at2759"/>
<dbReference type="KEGG" id="elk:111158117"/>
<dbReference type="PANTHER" id="PTHR24068">
    <property type="entry name" value="UBIQUITIN-CONJUGATING ENZYME E2"/>
    <property type="match status" value="1"/>
</dbReference>
<accession>A0A2Y9KWK6</accession>
<protein>
    <submittedName>
        <fullName evidence="3">Ubiquitin-conjugating enzyme E2 N-like</fullName>
    </submittedName>
</protein>
<evidence type="ECO:0000313" key="3">
    <source>
        <dbReference type="RefSeq" id="XP_022375684.1"/>
    </source>
</evidence>
<sequence>MARLSHRIIKETQCLLAEPVLGIKAEPDEINTHYFCVVSAGPQDSPFEGGTFKLELFLPEEYPKAAPNVHFTTKIYHPYVNKLGRVRSDILKGKWSPARHRSAMDLGFVKCSNPDGPLANVAAEQWENKAQA</sequence>
<dbReference type="InterPro" id="IPR016135">
    <property type="entry name" value="UBQ-conjugating_enzyme/RWD"/>
</dbReference>
<proteinExistence type="predicted"/>
<evidence type="ECO:0000259" key="1">
    <source>
        <dbReference type="PROSITE" id="PS50127"/>
    </source>
</evidence>
<dbReference type="InterPro" id="IPR000608">
    <property type="entry name" value="UBC"/>
</dbReference>
<gene>
    <name evidence="3" type="primary">LOC111158117</name>
</gene>
<dbReference type="STRING" id="391180.A0A2Y9KWK6"/>
<dbReference type="Pfam" id="PF00179">
    <property type="entry name" value="UQ_con"/>
    <property type="match status" value="1"/>
</dbReference>